<dbReference type="STRING" id="913774.A0A0C3D042"/>
<proteinExistence type="predicted"/>
<reference evidence="2" key="2">
    <citation type="submission" date="2015-01" db="EMBL/GenBank/DDBJ databases">
        <title>Evolutionary Origins and Diversification of the Mycorrhizal Mutualists.</title>
        <authorList>
            <consortium name="DOE Joint Genome Institute"/>
            <consortium name="Mycorrhizal Genomics Consortium"/>
            <person name="Kohler A."/>
            <person name="Kuo A."/>
            <person name="Nagy L.G."/>
            <person name="Floudas D."/>
            <person name="Copeland A."/>
            <person name="Barry K.W."/>
            <person name="Cichocki N."/>
            <person name="Veneault-Fourrey C."/>
            <person name="LaButti K."/>
            <person name="Lindquist E.A."/>
            <person name="Lipzen A."/>
            <person name="Lundell T."/>
            <person name="Morin E."/>
            <person name="Murat C."/>
            <person name="Riley R."/>
            <person name="Ohm R."/>
            <person name="Sun H."/>
            <person name="Tunlid A."/>
            <person name="Henrissat B."/>
            <person name="Grigoriev I.V."/>
            <person name="Hibbett D.S."/>
            <person name="Martin F."/>
        </authorList>
    </citation>
    <scope>NUCLEOTIDE SEQUENCE [LARGE SCALE GENOMIC DNA]</scope>
    <source>
        <strain evidence="2">Zn</strain>
    </source>
</reference>
<accession>A0A0C3D042</accession>
<dbReference type="EMBL" id="KN832887">
    <property type="protein sequence ID" value="KIM95282.1"/>
    <property type="molecule type" value="Genomic_DNA"/>
</dbReference>
<keyword evidence="2" id="KW-1185">Reference proteome</keyword>
<name>A0A0C3D042_OIDMZ</name>
<dbReference type="Proteomes" id="UP000054321">
    <property type="component" value="Unassembled WGS sequence"/>
</dbReference>
<reference evidence="1 2" key="1">
    <citation type="submission" date="2014-04" db="EMBL/GenBank/DDBJ databases">
        <authorList>
            <consortium name="DOE Joint Genome Institute"/>
            <person name="Kuo A."/>
            <person name="Martino E."/>
            <person name="Perotto S."/>
            <person name="Kohler A."/>
            <person name="Nagy L.G."/>
            <person name="Floudas D."/>
            <person name="Copeland A."/>
            <person name="Barry K.W."/>
            <person name="Cichocki N."/>
            <person name="Veneault-Fourrey C."/>
            <person name="LaButti K."/>
            <person name="Lindquist E.A."/>
            <person name="Lipzen A."/>
            <person name="Lundell T."/>
            <person name="Morin E."/>
            <person name="Murat C."/>
            <person name="Sun H."/>
            <person name="Tunlid A."/>
            <person name="Henrissat B."/>
            <person name="Grigoriev I.V."/>
            <person name="Hibbett D.S."/>
            <person name="Martin F."/>
            <person name="Nordberg H.P."/>
            <person name="Cantor M.N."/>
            <person name="Hua S.X."/>
        </authorList>
    </citation>
    <scope>NUCLEOTIDE SEQUENCE [LARGE SCALE GENOMIC DNA]</scope>
    <source>
        <strain evidence="1 2">Zn</strain>
    </source>
</reference>
<dbReference type="AlphaFoldDB" id="A0A0C3D042"/>
<dbReference type="OrthoDB" id="5283415at2759"/>
<evidence type="ECO:0000313" key="2">
    <source>
        <dbReference type="Proteomes" id="UP000054321"/>
    </source>
</evidence>
<evidence type="ECO:0000313" key="1">
    <source>
        <dbReference type="EMBL" id="KIM95282.1"/>
    </source>
</evidence>
<organism evidence="1 2">
    <name type="scientific">Oidiodendron maius (strain Zn)</name>
    <dbReference type="NCBI Taxonomy" id="913774"/>
    <lineage>
        <taxon>Eukaryota</taxon>
        <taxon>Fungi</taxon>
        <taxon>Dikarya</taxon>
        <taxon>Ascomycota</taxon>
        <taxon>Pezizomycotina</taxon>
        <taxon>Leotiomycetes</taxon>
        <taxon>Leotiomycetes incertae sedis</taxon>
        <taxon>Myxotrichaceae</taxon>
        <taxon>Oidiodendron</taxon>
    </lineage>
</organism>
<sequence length="119" mass="12984">MGDSRNLLLSGLEKRYYHGGSGRDWPLYSGPPTQARSNGSWGYDPMLAVENAEIGGTLIALSIPGLKPLVDRVFSKLDGLRRSHPPNFIARSPSTIFASDPSKNIVTVDGRDVLQNRMS</sequence>
<protein>
    <submittedName>
        <fullName evidence="1">Uncharacterized protein</fullName>
    </submittedName>
</protein>
<dbReference type="HOGENOM" id="CLU_2062157_0_0_1"/>
<gene>
    <name evidence="1" type="ORF">OIDMADRAFT_59761</name>
</gene>
<dbReference type="InParanoid" id="A0A0C3D042"/>